<keyword evidence="1" id="KW-0677">Repeat</keyword>
<evidence type="ECO:0000256" key="1">
    <source>
        <dbReference type="ARBA" id="ARBA00022737"/>
    </source>
</evidence>
<dbReference type="GO" id="GO:0006952">
    <property type="term" value="P:defense response"/>
    <property type="evidence" value="ECO:0007669"/>
    <property type="project" value="UniProtKB-KW"/>
</dbReference>
<gene>
    <name evidence="4" type="ORF">GIB67_003009</name>
</gene>
<dbReference type="AlphaFoldDB" id="A0A7J7LYT2"/>
<protein>
    <recommendedName>
        <fullName evidence="3">NB-ARC domain-containing protein</fullName>
    </recommendedName>
</protein>
<evidence type="ECO:0000313" key="5">
    <source>
        <dbReference type="Proteomes" id="UP000541444"/>
    </source>
</evidence>
<dbReference type="Gene3D" id="1.10.8.430">
    <property type="entry name" value="Helical domain of apoptotic protease-activating factors"/>
    <property type="match status" value="1"/>
</dbReference>
<organism evidence="4 5">
    <name type="scientific">Kingdonia uniflora</name>
    <dbReference type="NCBI Taxonomy" id="39325"/>
    <lineage>
        <taxon>Eukaryota</taxon>
        <taxon>Viridiplantae</taxon>
        <taxon>Streptophyta</taxon>
        <taxon>Embryophyta</taxon>
        <taxon>Tracheophyta</taxon>
        <taxon>Spermatophyta</taxon>
        <taxon>Magnoliopsida</taxon>
        <taxon>Ranunculales</taxon>
        <taxon>Circaeasteraceae</taxon>
        <taxon>Kingdonia</taxon>
    </lineage>
</organism>
<dbReference type="InterPro" id="IPR002182">
    <property type="entry name" value="NB-ARC"/>
</dbReference>
<keyword evidence="2" id="KW-0611">Plant defense</keyword>
<dbReference type="InterPro" id="IPR025886">
    <property type="entry name" value="PP2-like"/>
</dbReference>
<dbReference type="Pfam" id="PF14299">
    <property type="entry name" value="PP2"/>
    <property type="match status" value="1"/>
</dbReference>
<dbReference type="PANTHER" id="PTHR32278:SF111">
    <property type="entry name" value="F-BOX PROTEIN PP2-B12-RELATED"/>
    <property type="match status" value="1"/>
</dbReference>
<dbReference type="EMBL" id="JACGCM010001883">
    <property type="protein sequence ID" value="KAF6147678.1"/>
    <property type="molecule type" value="Genomic_DNA"/>
</dbReference>
<dbReference type="SUPFAM" id="SSF52058">
    <property type="entry name" value="L domain-like"/>
    <property type="match status" value="1"/>
</dbReference>
<dbReference type="SUPFAM" id="SSF52540">
    <property type="entry name" value="P-loop containing nucleoside triphosphate hydrolases"/>
    <property type="match status" value="1"/>
</dbReference>
<comment type="caution">
    <text evidence="4">The sequence shown here is derived from an EMBL/GenBank/DDBJ whole genome shotgun (WGS) entry which is preliminary data.</text>
</comment>
<dbReference type="GO" id="GO:0043531">
    <property type="term" value="F:ADP binding"/>
    <property type="evidence" value="ECO:0007669"/>
    <property type="project" value="InterPro"/>
</dbReference>
<feature type="non-terminal residue" evidence="4">
    <location>
        <position position="1"/>
    </location>
</feature>
<proteinExistence type="predicted"/>
<dbReference type="Pfam" id="PF00931">
    <property type="entry name" value="NB-ARC"/>
    <property type="match status" value="1"/>
</dbReference>
<reference evidence="4 5" key="1">
    <citation type="journal article" date="2020" name="IScience">
        <title>Genome Sequencing of the Endangered Kingdonia uniflora (Circaeasteraceae, Ranunculales) Reveals Potential Mechanisms of Evolutionary Specialization.</title>
        <authorList>
            <person name="Sun Y."/>
            <person name="Deng T."/>
            <person name="Zhang A."/>
            <person name="Moore M.J."/>
            <person name="Landis J.B."/>
            <person name="Lin N."/>
            <person name="Zhang H."/>
            <person name="Zhang X."/>
            <person name="Huang J."/>
            <person name="Zhang X."/>
            <person name="Sun H."/>
            <person name="Wang H."/>
        </authorList>
    </citation>
    <scope>NUCLEOTIDE SEQUENCE [LARGE SCALE GENOMIC DNA]</scope>
    <source>
        <strain evidence="4">TB1705</strain>
        <tissue evidence="4">Leaf</tissue>
    </source>
</reference>
<evidence type="ECO:0000256" key="2">
    <source>
        <dbReference type="ARBA" id="ARBA00022821"/>
    </source>
</evidence>
<dbReference type="PRINTS" id="PR00364">
    <property type="entry name" value="DISEASERSIST"/>
</dbReference>
<dbReference type="Gene3D" id="3.40.50.300">
    <property type="entry name" value="P-loop containing nucleotide triphosphate hydrolases"/>
    <property type="match status" value="1"/>
</dbReference>
<dbReference type="InterPro" id="IPR032675">
    <property type="entry name" value="LRR_dom_sf"/>
</dbReference>
<keyword evidence="5" id="KW-1185">Reference proteome</keyword>
<dbReference type="OrthoDB" id="4691307at2759"/>
<evidence type="ECO:0000259" key="3">
    <source>
        <dbReference type="Pfam" id="PF00931"/>
    </source>
</evidence>
<sequence length="831" mass="95000">GDFNSQKTSDSTTEKDFVLFAPKGDPINVESSSSTAPIKVLEWLNYADVGIIEIQGDLGMGSTWTTKCVMDSALKSDLFDEVIWVDVATKHCNRSNMMMQIADHLNFISTNKKKRKQVQKSEKLLKLLKQKIFWFLSDKRFLLILHDMRMFFSSDLAKLGVPHPDIQNKSKVLFTGREYLLYNEPAHRVLSLVRLTFDQAWSLFSERTETFYVSPADIRSLAETLVKSCDRGPLEIILLAGALRHPKKSKKDIALVIEQLRQVIDLRKTLPFKNVCYDMLPSLKLKDCFLYCTHYVEYDHVSVKGLITSWMLEGFLNGFDSLKEAYDEGERILGVLEYRYLLSRSKDRKYVMIDESLRDRYHYILNKGSDEIFTKPELFINDRYITFVDESLTYSENRVAITTLLLYGNADSSPCNIPWNFFYKMWSLEAVIILHAGIKALPRSFADLGELRVLVLRGCLSLVDLDNIKSVQRLEVLCISASPTLNKIPSFFDMHNLKTLNLSYTNIEELHYSLSGLWRLEFLILRGCSKLRKLPRLNKLGSLIVLDLANCISFTGIEDECFGYKPDLHTLDLSRTQVAELPFLLQCINLHRLLLTDCLHLKTLPNLESHIFLSVRDISGSSALCTDSNEVYSGHCVDHNDQVKDYQPLPSTSRLSQRGQSSAPVGLKSYMIKARDLEIQGADNSDWWKWKTRSYEFEEVAELLEAENLVVQGRMDTRKLSPKTKYGAYIVYQLTSNATGFNVTVDPRVELTIKLKKKTVSTTHVHLDPKSKLNPPPRQRGGGWMEIEMGSFFNSQGEDGDVLAILKEVTHNHEKSGLVIQGIEIRPKKSR</sequence>
<dbReference type="Gene3D" id="3.80.10.10">
    <property type="entry name" value="Ribonuclease Inhibitor"/>
    <property type="match status" value="1"/>
</dbReference>
<accession>A0A7J7LYT2</accession>
<dbReference type="InterPro" id="IPR042197">
    <property type="entry name" value="Apaf_helical"/>
</dbReference>
<feature type="domain" description="NB-ARC" evidence="3">
    <location>
        <begin position="39"/>
        <end position="206"/>
    </location>
</feature>
<dbReference type="Proteomes" id="UP000541444">
    <property type="component" value="Unassembled WGS sequence"/>
</dbReference>
<dbReference type="Gene3D" id="1.10.10.10">
    <property type="entry name" value="Winged helix-like DNA-binding domain superfamily/Winged helix DNA-binding domain"/>
    <property type="match status" value="1"/>
</dbReference>
<evidence type="ECO:0000313" key="4">
    <source>
        <dbReference type="EMBL" id="KAF6147678.1"/>
    </source>
</evidence>
<name>A0A7J7LYT2_9MAGN</name>
<dbReference type="InterPro" id="IPR027417">
    <property type="entry name" value="P-loop_NTPase"/>
</dbReference>
<dbReference type="InterPro" id="IPR036388">
    <property type="entry name" value="WH-like_DNA-bd_sf"/>
</dbReference>
<dbReference type="PANTHER" id="PTHR32278">
    <property type="entry name" value="F-BOX DOMAIN-CONTAINING PROTEIN"/>
    <property type="match status" value="1"/>
</dbReference>